<dbReference type="GO" id="GO:0000124">
    <property type="term" value="C:SAGA complex"/>
    <property type="evidence" value="ECO:0007669"/>
    <property type="project" value="InterPro"/>
</dbReference>
<reference evidence="3" key="2">
    <citation type="submission" date="2023-06" db="EMBL/GenBank/DDBJ databases">
        <authorList>
            <consortium name="Lawrence Berkeley National Laboratory"/>
            <person name="Mondo S.J."/>
            <person name="Hensen N."/>
            <person name="Bonometti L."/>
            <person name="Westerberg I."/>
            <person name="Brannstrom I.O."/>
            <person name="Guillou S."/>
            <person name="Cros-Aarteil S."/>
            <person name="Calhoun S."/>
            <person name="Haridas S."/>
            <person name="Kuo A."/>
            <person name="Pangilinan J."/>
            <person name="Riley R."/>
            <person name="Labutti K."/>
            <person name="Andreopoulos B."/>
            <person name="Lipzen A."/>
            <person name="Chen C."/>
            <person name="Yanf M."/>
            <person name="Daum C."/>
            <person name="Ng V."/>
            <person name="Clum A."/>
            <person name="Steindorff A."/>
            <person name="Ohm R."/>
            <person name="Martin F."/>
            <person name="Silar P."/>
            <person name="Natvig D."/>
            <person name="Lalanne C."/>
            <person name="Gautier V."/>
            <person name="Ament-Velasquez S.L."/>
            <person name="Kruys A."/>
            <person name="Hutchinson M.I."/>
            <person name="Powell A.J."/>
            <person name="Barry K."/>
            <person name="Miller A.N."/>
            <person name="Grigoriev I.V."/>
            <person name="Debuchy R."/>
            <person name="Gladieux P."/>
            <person name="Thoren M.H."/>
            <person name="Johannesson H."/>
        </authorList>
    </citation>
    <scope>NUCLEOTIDE SEQUENCE</scope>
    <source>
        <strain evidence="3">CBS 626.80</strain>
    </source>
</reference>
<dbReference type="AlphaFoldDB" id="A0AAN6NRT1"/>
<dbReference type="PROSITE" id="PS51518">
    <property type="entry name" value="SGF29_C"/>
    <property type="match status" value="1"/>
</dbReference>
<gene>
    <name evidence="3" type="ORF">QBC32DRAFT_8198</name>
</gene>
<evidence type="ECO:0000256" key="1">
    <source>
        <dbReference type="SAM" id="MobiDB-lite"/>
    </source>
</evidence>
<dbReference type="Proteomes" id="UP001303222">
    <property type="component" value="Unassembled WGS sequence"/>
</dbReference>
<proteinExistence type="predicted"/>
<dbReference type="Gene3D" id="2.30.30.140">
    <property type="match status" value="2"/>
</dbReference>
<dbReference type="EMBL" id="MU859168">
    <property type="protein sequence ID" value="KAK3950701.1"/>
    <property type="molecule type" value="Genomic_DNA"/>
</dbReference>
<comment type="caution">
    <text evidence="3">The sequence shown here is derived from an EMBL/GenBank/DDBJ whole genome shotgun (WGS) entry which is preliminary data.</text>
</comment>
<protein>
    <submittedName>
        <fullName evidence="3">SGF29 tudor-like domain-containing protein</fullName>
    </submittedName>
</protein>
<name>A0AAN6NRT1_9PEZI</name>
<evidence type="ECO:0000313" key="4">
    <source>
        <dbReference type="Proteomes" id="UP001303222"/>
    </source>
</evidence>
<reference evidence="3" key="1">
    <citation type="journal article" date="2023" name="Mol. Phylogenet. Evol.">
        <title>Genome-scale phylogeny and comparative genomics of the fungal order Sordariales.</title>
        <authorList>
            <person name="Hensen N."/>
            <person name="Bonometti L."/>
            <person name="Westerberg I."/>
            <person name="Brannstrom I.O."/>
            <person name="Guillou S."/>
            <person name="Cros-Aarteil S."/>
            <person name="Calhoun S."/>
            <person name="Haridas S."/>
            <person name="Kuo A."/>
            <person name="Mondo S."/>
            <person name="Pangilinan J."/>
            <person name="Riley R."/>
            <person name="LaButti K."/>
            <person name="Andreopoulos B."/>
            <person name="Lipzen A."/>
            <person name="Chen C."/>
            <person name="Yan M."/>
            <person name="Daum C."/>
            <person name="Ng V."/>
            <person name="Clum A."/>
            <person name="Steindorff A."/>
            <person name="Ohm R.A."/>
            <person name="Martin F."/>
            <person name="Silar P."/>
            <person name="Natvig D.O."/>
            <person name="Lalanne C."/>
            <person name="Gautier V."/>
            <person name="Ament-Velasquez S.L."/>
            <person name="Kruys A."/>
            <person name="Hutchinson M.I."/>
            <person name="Powell A.J."/>
            <person name="Barry K."/>
            <person name="Miller A.N."/>
            <person name="Grigoriev I.V."/>
            <person name="Debuchy R."/>
            <person name="Gladieux P."/>
            <person name="Hiltunen Thoren M."/>
            <person name="Johannesson H."/>
        </authorList>
    </citation>
    <scope>NUCLEOTIDE SEQUENCE</scope>
    <source>
        <strain evidence="3">CBS 626.80</strain>
    </source>
</reference>
<feature type="compositionally biased region" description="Low complexity" evidence="1">
    <location>
        <begin position="1"/>
        <end position="18"/>
    </location>
</feature>
<sequence>MSSRNRQSRNPNRNSSSSTQGEEAQLWSLIKDEIRELVDSINNSNDQIRAILAQDALIAQSREASKEKSEAGEGPDMAALEHAFDTLIRAGVGGADLSKQKLSDVIEHVTVLRALTKAREESEGVVHSSHGVGTPGPHSGSAGRDRNSSSLLGSGGRSSSGRGHGGKGDRGGDREGRDTRDRDRGEKEKEKEKGDKEGKDRDRNSERLGDKLAADKSERGDKHSDRDLSSMYDFDGAGDSPVPSPLSSHTRKLGANNTTAGSDRASTAARDSVPPRDTPSKDSVPPEPNTSTSTSNGTSTSAPTTAGATQRSKVTFHKGQDVVFKPKPSRDHESTEWMLGRVQQVLGEGKSRRYRVQDADPDLDPDQRAEYRTSASSMIPVPAAGEEEKKLPKLDKGKTVLALYPDSTTFYKAEVMGVEAEGEGEGKERVKLRFEGEETSGTLQLVERRFVVEYRA</sequence>
<dbReference type="Pfam" id="PF07039">
    <property type="entry name" value="SGF29_Tudor"/>
    <property type="match status" value="1"/>
</dbReference>
<feature type="compositionally biased region" description="Polar residues" evidence="1">
    <location>
        <begin position="255"/>
        <end position="265"/>
    </location>
</feature>
<accession>A0AAN6NRT1</accession>
<feature type="compositionally biased region" description="Basic and acidic residues" evidence="1">
    <location>
        <begin position="166"/>
        <end position="228"/>
    </location>
</feature>
<feature type="region of interest" description="Disordered" evidence="1">
    <location>
        <begin position="350"/>
        <end position="390"/>
    </location>
</feature>
<feature type="region of interest" description="Disordered" evidence="1">
    <location>
        <begin position="1"/>
        <end position="24"/>
    </location>
</feature>
<evidence type="ECO:0000259" key="2">
    <source>
        <dbReference type="PROSITE" id="PS51518"/>
    </source>
</evidence>
<dbReference type="InterPro" id="IPR010750">
    <property type="entry name" value="SGF29_tudor-like_dom"/>
</dbReference>
<evidence type="ECO:0000313" key="3">
    <source>
        <dbReference type="EMBL" id="KAK3950701.1"/>
    </source>
</evidence>
<feature type="region of interest" description="Disordered" evidence="1">
    <location>
        <begin position="118"/>
        <end position="336"/>
    </location>
</feature>
<feature type="domain" description="SGF29 C-terminal" evidence="2">
    <location>
        <begin position="312"/>
        <end position="456"/>
    </location>
</feature>
<dbReference type="PANTHER" id="PTHR21539:SF0">
    <property type="entry name" value="SAGA-ASSOCIATED FACTOR 29"/>
    <property type="match status" value="1"/>
</dbReference>
<dbReference type="CDD" id="cd20393">
    <property type="entry name" value="Tudor_SGF29_rpt1"/>
    <property type="match status" value="1"/>
</dbReference>
<dbReference type="InterPro" id="IPR037802">
    <property type="entry name" value="SGF29"/>
</dbReference>
<keyword evidence="4" id="KW-1185">Reference proteome</keyword>
<dbReference type="PANTHER" id="PTHR21539">
    <property type="entry name" value="SAGA-ASSOCIATED FACTOR 29"/>
    <property type="match status" value="1"/>
</dbReference>
<feature type="compositionally biased region" description="Low complexity" evidence="1">
    <location>
        <begin position="289"/>
        <end position="309"/>
    </location>
</feature>
<organism evidence="3 4">
    <name type="scientific">Pseudoneurospora amorphoporcata</name>
    <dbReference type="NCBI Taxonomy" id="241081"/>
    <lineage>
        <taxon>Eukaryota</taxon>
        <taxon>Fungi</taxon>
        <taxon>Dikarya</taxon>
        <taxon>Ascomycota</taxon>
        <taxon>Pezizomycotina</taxon>
        <taxon>Sordariomycetes</taxon>
        <taxon>Sordariomycetidae</taxon>
        <taxon>Sordariales</taxon>
        <taxon>Sordariaceae</taxon>
        <taxon>Pseudoneurospora</taxon>
    </lineage>
</organism>
<dbReference type="InterPro" id="IPR047288">
    <property type="entry name" value="Tudor_SGF29_rpt1"/>
</dbReference>